<name>A0AA41YNZ7_9PROT</name>
<feature type="compositionally biased region" description="Low complexity" evidence="2">
    <location>
        <begin position="52"/>
        <end position="76"/>
    </location>
</feature>
<keyword evidence="6" id="KW-1185">Reference proteome</keyword>
<accession>A0AA41YNZ7</accession>
<evidence type="ECO:0000256" key="2">
    <source>
        <dbReference type="SAM" id="MobiDB-lite"/>
    </source>
</evidence>
<feature type="compositionally biased region" description="Pro residues" evidence="2">
    <location>
        <begin position="77"/>
        <end position="87"/>
    </location>
</feature>
<feature type="region of interest" description="Disordered" evidence="2">
    <location>
        <begin position="237"/>
        <end position="261"/>
    </location>
</feature>
<dbReference type="Proteomes" id="UP001165679">
    <property type="component" value="Unassembled WGS sequence"/>
</dbReference>
<feature type="compositionally biased region" description="Low complexity" evidence="2">
    <location>
        <begin position="238"/>
        <end position="249"/>
    </location>
</feature>
<sequence>MQNSYPLLAGLLLVIACGPAAAQVTVNPKALDQLTPPGTAADQADEARRPATRPAPRPTTTRPATPAKPPAAQTQAPQPPSPPMPVVPPAPPPLPVIPPPVAVPVRPTLAPVPAAVADDAPGVASPIPDGIRVTFGTARSDLNPATVGAIRGIAHWAATNSTPPDVATFTVTSFAAGVPEDASAARRLSLARGLAVRSLLIGEGVASMRIYVKALGSGTPAVADGPPDRVDLTVDGVAAKAKATPASGSAPPPTPQARPAP</sequence>
<feature type="compositionally biased region" description="Pro residues" evidence="2">
    <location>
        <begin position="250"/>
        <end position="261"/>
    </location>
</feature>
<proteinExistence type="predicted"/>
<dbReference type="Pfam" id="PF00691">
    <property type="entry name" value="OmpA"/>
    <property type="match status" value="1"/>
</dbReference>
<organism evidence="5 6">
    <name type="scientific">Limobrevibacterium gyesilva</name>
    <dbReference type="NCBI Taxonomy" id="2991712"/>
    <lineage>
        <taxon>Bacteria</taxon>
        <taxon>Pseudomonadati</taxon>
        <taxon>Pseudomonadota</taxon>
        <taxon>Alphaproteobacteria</taxon>
        <taxon>Acetobacterales</taxon>
        <taxon>Acetobacteraceae</taxon>
        <taxon>Limobrevibacterium</taxon>
    </lineage>
</organism>
<comment type="caution">
    <text evidence="5">The sequence shown here is derived from an EMBL/GenBank/DDBJ whole genome shotgun (WGS) entry which is preliminary data.</text>
</comment>
<protein>
    <submittedName>
        <fullName evidence="5">OmpA family protein</fullName>
    </submittedName>
</protein>
<dbReference type="Gene3D" id="3.30.1330.60">
    <property type="entry name" value="OmpA-like domain"/>
    <property type="match status" value="1"/>
</dbReference>
<dbReference type="RefSeq" id="WP_264716382.1">
    <property type="nucleotide sequence ID" value="NZ_JAPDNT010000037.1"/>
</dbReference>
<feature type="domain" description="OmpA-like" evidence="4">
    <location>
        <begin position="122"/>
        <end position="238"/>
    </location>
</feature>
<feature type="chain" id="PRO_5041249339" evidence="3">
    <location>
        <begin position="23"/>
        <end position="261"/>
    </location>
</feature>
<evidence type="ECO:0000313" key="6">
    <source>
        <dbReference type="Proteomes" id="UP001165679"/>
    </source>
</evidence>
<evidence type="ECO:0000313" key="5">
    <source>
        <dbReference type="EMBL" id="MCW3477434.1"/>
    </source>
</evidence>
<dbReference type="PROSITE" id="PS51123">
    <property type="entry name" value="OMPA_2"/>
    <property type="match status" value="1"/>
</dbReference>
<keyword evidence="3" id="KW-0732">Signal</keyword>
<evidence type="ECO:0000256" key="1">
    <source>
        <dbReference type="PROSITE-ProRule" id="PRU00473"/>
    </source>
</evidence>
<dbReference type="InterPro" id="IPR006665">
    <property type="entry name" value="OmpA-like"/>
</dbReference>
<gene>
    <name evidence="5" type="ORF">OL599_22960</name>
</gene>
<reference evidence="5" key="1">
    <citation type="submission" date="2022-09" db="EMBL/GenBank/DDBJ databases">
        <title>Rhodovastum sp. nov. RN2-1 isolated from soil in Seongnam, South Korea.</title>
        <authorList>
            <person name="Le N.T."/>
        </authorList>
    </citation>
    <scope>NUCLEOTIDE SEQUENCE</scope>
    <source>
        <strain evidence="5">RN2-1</strain>
    </source>
</reference>
<feature type="region of interest" description="Disordered" evidence="2">
    <location>
        <begin position="31"/>
        <end position="87"/>
    </location>
</feature>
<dbReference type="InterPro" id="IPR036737">
    <property type="entry name" value="OmpA-like_sf"/>
</dbReference>
<dbReference type="EMBL" id="JAPDNT010000037">
    <property type="protein sequence ID" value="MCW3477434.1"/>
    <property type="molecule type" value="Genomic_DNA"/>
</dbReference>
<dbReference type="AlphaFoldDB" id="A0AA41YNZ7"/>
<evidence type="ECO:0000259" key="4">
    <source>
        <dbReference type="PROSITE" id="PS51123"/>
    </source>
</evidence>
<feature type="signal peptide" evidence="3">
    <location>
        <begin position="1"/>
        <end position="22"/>
    </location>
</feature>
<evidence type="ECO:0000256" key="3">
    <source>
        <dbReference type="SAM" id="SignalP"/>
    </source>
</evidence>
<reference evidence="5" key="2">
    <citation type="submission" date="2022-10" db="EMBL/GenBank/DDBJ databases">
        <authorList>
            <person name="Trinh H.N."/>
        </authorList>
    </citation>
    <scope>NUCLEOTIDE SEQUENCE</scope>
    <source>
        <strain evidence="5">RN2-1</strain>
    </source>
</reference>
<dbReference type="GO" id="GO:0016020">
    <property type="term" value="C:membrane"/>
    <property type="evidence" value="ECO:0007669"/>
    <property type="project" value="UniProtKB-UniRule"/>
</dbReference>
<dbReference type="SUPFAM" id="SSF103088">
    <property type="entry name" value="OmpA-like"/>
    <property type="match status" value="1"/>
</dbReference>
<keyword evidence="1" id="KW-0472">Membrane</keyword>